<dbReference type="NCBIfam" id="TIGR01499">
    <property type="entry name" value="folC"/>
    <property type="match status" value="1"/>
</dbReference>
<dbReference type="EC" id="6.3.2.17" evidence="3"/>
<evidence type="ECO:0000256" key="4">
    <source>
        <dbReference type="ARBA" id="ARBA00022598"/>
    </source>
</evidence>
<comment type="similarity">
    <text evidence="2 11">Belongs to the folylpolyglutamate synthase family.</text>
</comment>
<dbReference type="GO" id="GO:0046872">
    <property type="term" value="F:metal ion binding"/>
    <property type="evidence" value="ECO:0007669"/>
    <property type="project" value="UniProtKB-KW"/>
</dbReference>
<evidence type="ECO:0000259" key="13">
    <source>
        <dbReference type="Pfam" id="PF08245"/>
    </source>
</evidence>
<evidence type="ECO:0000256" key="7">
    <source>
        <dbReference type="ARBA" id="ARBA00022840"/>
    </source>
</evidence>
<keyword evidence="5" id="KW-0479">Metal-binding</keyword>
<evidence type="ECO:0000256" key="2">
    <source>
        <dbReference type="ARBA" id="ARBA00008276"/>
    </source>
</evidence>
<organism evidence="14 15">
    <name type="scientific">Candidatus Fervidibacter japonicus</name>
    <dbReference type="NCBI Taxonomy" id="2035412"/>
    <lineage>
        <taxon>Bacteria</taxon>
        <taxon>Candidatus Fervidibacterota</taxon>
        <taxon>Candidatus Fervidibacter</taxon>
    </lineage>
</organism>
<gene>
    <name evidence="14" type="primary">folC</name>
    <name evidence="14" type="ORF">HRbin17_00013</name>
</gene>
<dbReference type="Pfam" id="PF02875">
    <property type="entry name" value="Mur_ligase_C"/>
    <property type="match status" value="1"/>
</dbReference>
<keyword evidence="7 11" id="KW-0067">ATP-binding</keyword>
<dbReference type="InterPro" id="IPR036615">
    <property type="entry name" value="Mur_ligase_C_dom_sf"/>
</dbReference>
<dbReference type="SUPFAM" id="SSF53244">
    <property type="entry name" value="MurD-like peptide ligases, peptide-binding domain"/>
    <property type="match status" value="1"/>
</dbReference>
<dbReference type="InterPro" id="IPR036565">
    <property type="entry name" value="Mur-like_cat_sf"/>
</dbReference>
<dbReference type="GO" id="GO:0008841">
    <property type="term" value="F:dihydrofolate synthase activity"/>
    <property type="evidence" value="ECO:0007669"/>
    <property type="project" value="TreeGrafter"/>
</dbReference>
<dbReference type="Gene3D" id="3.90.190.20">
    <property type="entry name" value="Mur ligase, C-terminal domain"/>
    <property type="match status" value="1"/>
</dbReference>
<accession>A0A2H5X8L1</accession>
<evidence type="ECO:0000256" key="8">
    <source>
        <dbReference type="ARBA" id="ARBA00022842"/>
    </source>
</evidence>
<keyword evidence="8" id="KW-0460">Magnesium</keyword>
<evidence type="ECO:0000256" key="6">
    <source>
        <dbReference type="ARBA" id="ARBA00022741"/>
    </source>
</evidence>
<dbReference type="AlphaFoldDB" id="A0A2H5X8L1"/>
<dbReference type="Gene3D" id="3.40.1190.10">
    <property type="entry name" value="Mur-like, catalytic domain"/>
    <property type="match status" value="1"/>
</dbReference>
<dbReference type="Pfam" id="PF08245">
    <property type="entry name" value="Mur_ligase_M"/>
    <property type="match status" value="1"/>
</dbReference>
<keyword evidence="6 11" id="KW-0547">Nucleotide-binding</keyword>
<proteinExistence type="inferred from homology"/>
<dbReference type="FunFam" id="3.40.1190.10:FF:000011">
    <property type="entry name" value="Folylpolyglutamate synthase/dihydrofolate synthase"/>
    <property type="match status" value="1"/>
</dbReference>
<evidence type="ECO:0000256" key="1">
    <source>
        <dbReference type="ARBA" id="ARBA00001946"/>
    </source>
</evidence>
<evidence type="ECO:0000256" key="11">
    <source>
        <dbReference type="PIRNR" id="PIRNR001563"/>
    </source>
</evidence>
<dbReference type="GO" id="GO:0004326">
    <property type="term" value="F:tetrahydrofolylpolyglutamate synthase activity"/>
    <property type="evidence" value="ECO:0007669"/>
    <property type="project" value="UniProtKB-EC"/>
</dbReference>
<dbReference type="InterPro" id="IPR013221">
    <property type="entry name" value="Mur_ligase_cen"/>
</dbReference>
<dbReference type="PIRSF" id="PIRSF001563">
    <property type="entry name" value="Folylpolyglu_synth"/>
    <property type="match status" value="1"/>
</dbReference>
<reference evidence="15" key="1">
    <citation type="submission" date="2017-09" db="EMBL/GenBank/DDBJ databases">
        <title>Metaegenomics of thermophilic ammonia-oxidizing enrichment culture.</title>
        <authorList>
            <person name="Kato S."/>
            <person name="Suzuki K."/>
        </authorList>
    </citation>
    <scope>NUCLEOTIDE SEQUENCE [LARGE SCALE GENOMIC DNA]</scope>
</reference>
<dbReference type="PANTHER" id="PTHR11136:SF0">
    <property type="entry name" value="DIHYDROFOLATE SYNTHETASE-RELATED"/>
    <property type="match status" value="1"/>
</dbReference>
<evidence type="ECO:0000256" key="3">
    <source>
        <dbReference type="ARBA" id="ARBA00013025"/>
    </source>
</evidence>
<dbReference type="GO" id="GO:0005524">
    <property type="term" value="F:ATP binding"/>
    <property type="evidence" value="ECO:0007669"/>
    <property type="project" value="UniProtKB-KW"/>
</dbReference>
<evidence type="ECO:0000256" key="5">
    <source>
        <dbReference type="ARBA" id="ARBA00022723"/>
    </source>
</evidence>
<sequence length="435" mass="47641">MTAESYLKTLQRFGIKPGLERIRAMMAWAGEPHLQFPSVLIGGTNGKGSVAAFLAAILQAAGYRVGIYTSPHLVDYRERFRINETPITPDRFAQLLEWAKGLAERVERETPHGAPTEFEVLTAVAFRYFADERVDIAVVEVGLGGRWDATNVLEPRISVVTMVALDHTDRLGPDHFTIARDKLGIARPYRPLVTAEHKWGVLRLFEETALHLKARWVRVGNEVIWQLHRADADGTDATFTTWRGRYRVHLNLLGTHQLPNFGCALAAAELLRDEGWAISADAIAAGAQRAHLQGRLQLVCVPSAPCPILLDGAHNPSGATILGRALRTLFRYRRLHLVLGILADKDVDGVIAKLVPLADEVFATQPHTARALPVDGLAEKCALFGKRVRRCAHVADALHAAAKEAQPDDLICVTGSLYLVGDALAVLTPPPSGDH</sequence>
<evidence type="ECO:0000256" key="10">
    <source>
        <dbReference type="ARBA" id="ARBA00047493"/>
    </source>
</evidence>
<feature type="domain" description="Mur ligase central" evidence="13">
    <location>
        <begin position="41"/>
        <end position="268"/>
    </location>
</feature>
<comment type="cofactor">
    <cofactor evidence="1">
        <name>Mg(2+)</name>
        <dbReference type="ChEBI" id="CHEBI:18420"/>
    </cofactor>
</comment>
<evidence type="ECO:0000313" key="14">
    <source>
        <dbReference type="EMBL" id="GBC97526.1"/>
    </source>
</evidence>
<comment type="catalytic activity">
    <reaction evidence="10">
        <text>(6S)-5,6,7,8-tetrahydrofolyl-(gamma-L-Glu)(n) + L-glutamate + ATP = (6S)-5,6,7,8-tetrahydrofolyl-(gamma-L-Glu)(n+1) + ADP + phosphate + H(+)</text>
        <dbReference type="Rhea" id="RHEA:10580"/>
        <dbReference type="Rhea" id="RHEA-COMP:14738"/>
        <dbReference type="Rhea" id="RHEA-COMP:14740"/>
        <dbReference type="ChEBI" id="CHEBI:15378"/>
        <dbReference type="ChEBI" id="CHEBI:29985"/>
        <dbReference type="ChEBI" id="CHEBI:30616"/>
        <dbReference type="ChEBI" id="CHEBI:43474"/>
        <dbReference type="ChEBI" id="CHEBI:141005"/>
        <dbReference type="ChEBI" id="CHEBI:456216"/>
        <dbReference type="EC" id="6.3.2.17"/>
    </reaction>
</comment>
<dbReference type="SUPFAM" id="SSF53623">
    <property type="entry name" value="MurD-like peptide ligases, catalytic domain"/>
    <property type="match status" value="1"/>
</dbReference>
<evidence type="ECO:0000259" key="12">
    <source>
        <dbReference type="Pfam" id="PF02875"/>
    </source>
</evidence>
<evidence type="ECO:0000256" key="9">
    <source>
        <dbReference type="ARBA" id="ARBA00030592"/>
    </source>
</evidence>
<dbReference type="GO" id="GO:0005737">
    <property type="term" value="C:cytoplasm"/>
    <property type="evidence" value="ECO:0007669"/>
    <property type="project" value="TreeGrafter"/>
</dbReference>
<dbReference type="EMBL" id="BEHT01000001">
    <property type="protein sequence ID" value="GBC97526.1"/>
    <property type="molecule type" value="Genomic_DNA"/>
</dbReference>
<dbReference type="InterPro" id="IPR018109">
    <property type="entry name" value="Folylpolyglutamate_synth_CS"/>
</dbReference>
<dbReference type="InterPro" id="IPR001645">
    <property type="entry name" value="Folylpolyglutamate_synth"/>
</dbReference>
<protein>
    <recommendedName>
        <fullName evidence="3">tetrahydrofolate synthase</fullName>
        <ecNumber evidence="3">6.3.2.17</ecNumber>
    </recommendedName>
    <alternativeName>
        <fullName evidence="9">Tetrahydrofolylpolyglutamate synthase</fullName>
    </alternativeName>
</protein>
<comment type="caution">
    <text evidence="14">The sequence shown here is derived from an EMBL/GenBank/DDBJ whole genome shotgun (WGS) entry which is preliminary data.</text>
</comment>
<dbReference type="Proteomes" id="UP000236173">
    <property type="component" value="Unassembled WGS sequence"/>
</dbReference>
<evidence type="ECO:0000313" key="15">
    <source>
        <dbReference type="Proteomes" id="UP000236173"/>
    </source>
</evidence>
<keyword evidence="4 11" id="KW-0436">Ligase</keyword>
<name>A0A2H5X8L1_9BACT</name>
<dbReference type="PROSITE" id="PS01012">
    <property type="entry name" value="FOLYLPOLYGLU_SYNT_2"/>
    <property type="match status" value="1"/>
</dbReference>
<dbReference type="InterPro" id="IPR004101">
    <property type="entry name" value="Mur_ligase_C"/>
</dbReference>
<feature type="domain" description="Mur ligase C-terminal" evidence="12">
    <location>
        <begin position="294"/>
        <end position="416"/>
    </location>
</feature>
<dbReference type="PANTHER" id="PTHR11136">
    <property type="entry name" value="FOLYLPOLYGLUTAMATE SYNTHASE-RELATED"/>
    <property type="match status" value="1"/>
</dbReference>